<name>X1MMZ1_9ZZZZ</name>
<dbReference type="AlphaFoldDB" id="X1MMZ1"/>
<reference evidence="1" key="1">
    <citation type="journal article" date="2014" name="Front. Microbiol.">
        <title>High frequency of phylogenetically diverse reductive dehalogenase-homologous genes in deep subseafloor sedimentary metagenomes.</title>
        <authorList>
            <person name="Kawai M."/>
            <person name="Futagami T."/>
            <person name="Toyoda A."/>
            <person name="Takaki Y."/>
            <person name="Nishi S."/>
            <person name="Hori S."/>
            <person name="Arai W."/>
            <person name="Tsubouchi T."/>
            <person name="Morono Y."/>
            <person name="Uchiyama I."/>
            <person name="Ito T."/>
            <person name="Fujiyama A."/>
            <person name="Inagaki F."/>
            <person name="Takami H."/>
        </authorList>
    </citation>
    <scope>NUCLEOTIDE SEQUENCE</scope>
    <source>
        <strain evidence="1">Expedition CK06-06</strain>
    </source>
</reference>
<proteinExistence type="predicted"/>
<comment type="caution">
    <text evidence="1">The sequence shown here is derived from an EMBL/GenBank/DDBJ whole genome shotgun (WGS) entry which is preliminary data.</text>
</comment>
<protein>
    <submittedName>
        <fullName evidence="1">Uncharacterized protein</fullName>
    </submittedName>
</protein>
<evidence type="ECO:0000313" key="1">
    <source>
        <dbReference type="EMBL" id="GAI16045.1"/>
    </source>
</evidence>
<organism evidence="1">
    <name type="scientific">marine sediment metagenome</name>
    <dbReference type="NCBI Taxonomy" id="412755"/>
    <lineage>
        <taxon>unclassified sequences</taxon>
        <taxon>metagenomes</taxon>
        <taxon>ecological metagenomes</taxon>
    </lineage>
</organism>
<feature type="non-terminal residue" evidence="1">
    <location>
        <position position="1"/>
    </location>
</feature>
<dbReference type="EMBL" id="BARV01005548">
    <property type="protein sequence ID" value="GAI16045.1"/>
    <property type="molecule type" value="Genomic_DNA"/>
</dbReference>
<gene>
    <name evidence="1" type="ORF">S06H3_11448</name>
</gene>
<sequence>SIKMTGLKIDLLYIGFGSTVGFERNDNSDMLRSG</sequence>
<accession>X1MMZ1</accession>